<comment type="caution">
    <text evidence="1">The sequence shown here is derived from an EMBL/GenBank/DDBJ whole genome shotgun (WGS) entry which is preliminary data.</text>
</comment>
<dbReference type="Proteomes" id="UP001140096">
    <property type="component" value="Unassembled WGS sequence"/>
</dbReference>
<gene>
    <name evidence="1" type="ORF">H4S07_006373</name>
</gene>
<keyword evidence="2" id="KW-1185">Reference proteome</keyword>
<organism evidence="1 2">
    <name type="scientific">Coemansia furcata</name>
    <dbReference type="NCBI Taxonomy" id="417177"/>
    <lineage>
        <taxon>Eukaryota</taxon>
        <taxon>Fungi</taxon>
        <taxon>Fungi incertae sedis</taxon>
        <taxon>Zoopagomycota</taxon>
        <taxon>Kickxellomycotina</taxon>
        <taxon>Kickxellomycetes</taxon>
        <taxon>Kickxellales</taxon>
        <taxon>Kickxellaceae</taxon>
        <taxon>Coemansia</taxon>
    </lineage>
</organism>
<dbReference type="EMBL" id="JANBUP010003734">
    <property type="protein sequence ID" value="KAJ2795864.1"/>
    <property type="molecule type" value="Genomic_DNA"/>
</dbReference>
<evidence type="ECO:0000313" key="2">
    <source>
        <dbReference type="Proteomes" id="UP001140096"/>
    </source>
</evidence>
<evidence type="ECO:0000313" key="1">
    <source>
        <dbReference type="EMBL" id="KAJ2795864.1"/>
    </source>
</evidence>
<name>A0ACC1KVG9_9FUNG</name>
<accession>A0ACC1KVG9</accession>
<proteinExistence type="predicted"/>
<reference evidence="1" key="1">
    <citation type="submission" date="2022-07" db="EMBL/GenBank/DDBJ databases">
        <title>Phylogenomic reconstructions and comparative analyses of Kickxellomycotina fungi.</title>
        <authorList>
            <person name="Reynolds N.K."/>
            <person name="Stajich J.E."/>
            <person name="Barry K."/>
            <person name="Grigoriev I.V."/>
            <person name="Crous P."/>
            <person name="Smith M.E."/>
        </authorList>
    </citation>
    <scope>NUCLEOTIDE SEQUENCE</scope>
    <source>
        <strain evidence="1">CBS 102833</strain>
    </source>
</reference>
<protein>
    <submittedName>
        <fullName evidence="1">Uncharacterized protein</fullName>
    </submittedName>
</protein>
<sequence>MSKDTLFDLDEGDEVPDLYALLEVPRDATDEDLRKAYRKRALRTHPDKWAHLDPTSPEAKAKTCEFQQIGFAYTVLKDPKRRKVYDATGSLSDDIIEEEKDWDAYFRQLWTGVVDATTIEQFSKTYKGSSEEHGDILAAYRLHDGDLDLIFTEVMLAEVEDEPRFIKVIEDAIKAKSVKRTKKYTKSKRGSEQRKREAAKEAAEAEALRKELGLDDQLRKIKADKQKKKRKHGDDSDDDDQGAITALIRQRSTGRMNAIISNIEQKYAKPKAASKKKGKHAAAEEFVEPSEEEFLALQAKMFSKK</sequence>